<reference evidence="2" key="1">
    <citation type="submission" date="2018-05" db="EMBL/GenBank/DDBJ databases">
        <authorList>
            <person name="Lanie J.A."/>
            <person name="Ng W.-L."/>
            <person name="Kazmierczak K.M."/>
            <person name="Andrzejewski T.M."/>
            <person name="Davidsen T.M."/>
            <person name="Wayne K.J."/>
            <person name="Tettelin H."/>
            <person name="Glass J.I."/>
            <person name="Rusch D."/>
            <person name="Podicherti R."/>
            <person name="Tsui H.-C.T."/>
            <person name="Winkler M.E."/>
        </authorList>
    </citation>
    <scope>NUCLEOTIDE SEQUENCE</scope>
</reference>
<dbReference type="EMBL" id="UINC01209037">
    <property type="protein sequence ID" value="SVE31869.1"/>
    <property type="molecule type" value="Genomic_DNA"/>
</dbReference>
<protein>
    <submittedName>
        <fullName evidence="2">Uncharacterized protein</fullName>
    </submittedName>
</protein>
<sequence>IIDTFKTAIFSYKFGAGATRAVLVVLILGVFSVIYLTVLGRLSRKYGYSGVQK</sequence>
<organism evidence="2">
    <name type="scientific">marine metagenome</name>
    <dbReference type="NCBI Taxonomy" id="408172"/>
    <lineage>
        <taxon>unclassified sequences</taxon>
        <taxon>metagenomes</taxon>
        <taxon>ecological metagenomes</taxon>
    </lineage>
</organism>
<evidence type="ECO:0000313" key="2">
    <source>
        <dbReference type="EMBL" id="SVE31869.1"/>
    </source>
</evidence>
<dbReference type="AlphaFoldDB" id="A0A383CIG6"/>
<accession>A0A383CIG6</accession>
<gene>
    <name evidence="2" type="ORF">METZ01_LOCUS484723</name>
</gene>
<proteinExistence type="predicted"/>
<keyword evidence="1" id="KW-1133">Transmembrane helix</keyword>
<feature type="non-terminal residue" evidence="2">
    <location>
        <position position="1"/>
    </location>
</feature>
<keyword evidence="1" id="KW-0472">Membrane</keyword>
<keyword evidence="1" id="KW-0812">Transmembrane</keyword>
<name>A0A383CIG6_9ZZZZ</name>
<evidence type="ECO:0000256" key="1">
    <source>
        <dbReference type="SAM" id="Phobius"/>
    </source>
</evidence>
<feature type="transmembrane region" description="Helical" evidence="1">
    <location>
        <begin position="20"/>
        <end position="39"/>
    </location>
</feature>